<dbReference type="InterPro" id="IPR051681">
    <property type="entry name" value="Ser/Thr_Kinases-Pseudokinases"/>
</dbReference>
<feature type="domain" description="Protein kinase" evidence="1">
    <location>
        <begin position="176"/>
        <end position="450"/>
    </location>
</feature>
<comment type="caution">
    <text evidence="2">The sequence shown here is derived from an EMBL/GenBank/DDBJ whole genome shotgun (WGS) entry which is preliminary data.</text>
</comment>
<dbReference type="AlphaFoldDB" id="A0A9P6CD56"/>
<accession>A0A9P6CD56</accession>
<sequence>MQHDEVVDGCEVRPHVIGLTFARLPFRVQWITLQSLIRILYPWHGFPRSNFVRLALVKALRIFGRIIEPLLRLRCLVLHPSRHDGSSLGQTSVFRAPTSLRDAAISIPPTHQPWIPASIQGRLGFGLIIWVRAVANCVLAVIRRRLWHSHAQHSEVQRSITASPTPPRDLTSEIERVNGSYGAGGGFAVVYNALWRRDGQIIKVGVKAIRIPRECGGRGLEIAKKRSQREVLVWSHLHHPNILRLLGIAHGFGAQGTYSMVCPWIDNGDLSHYLKCHTMIGPSERLNMLRQIADALYYLHSNSVVHGDLTGNNILVANDGSMLLCDFGLSSINEDYSDGIYDTSSMPKYNLPWTAPEIVLPDFPPRPSQNTDIYSFGSVTYQVLTGVRPYHGMAEGPIYLLLRDRGFPHYPQDGSIPNHLWQFMLRCWDWNPDERLRVVDIRIFLSSTFI</sequence>
<dbReference type="OrthoDB" id="346907at2759"/>
<evidence type="ECO:0000313" key="3">
    <source>
        <dbReference type="Proteomes" id="UP000807353"/>
    </source>
</evidence>
<evidence type="ECO:0000313" key="2">
    <source>
        <dbReference type="EMBL" id="KAF9457795.1"/>
    </source>
</evidence>
<dbReference type="PANTHER" id="PTHR44329">
    <property type="entry name" value="SERINE/THREONINE-PROTEIN KINASE TNNI3K-RELATED"/>
    <property type="match status" value="1"/>
</dbReference>
<dbReference type="Proteomes" id="UP000807353">
    <property type="component" value="Unassembled WGS sequence"/>
</dbReference>
<reference evidence="2" key="1">
    <citation type="submission" date="2020-11" db="EMBL/GenBank/DDBJ databases">
        <authorList>
            <consortium name="DOE Joint Genome Institute"/>
            <person name="Ahrendt S."/>
            <person name="Riley R."/>
            <person name="Andreopoulos W."/>
            <person name="Labutti K."/>
            <person name="Pangilinan J."/>
            <person name="Ruiz-Duenas F.J."/>
            <person name="Barrasa J.M."/>
            <person name="Sanchez-Garcia M."/>
            <person name="Camarero S."/>
            <person name="Miyauchi S."/>
            <person name="Serrano A."/>
            <person name="Linde D."/>
            <person name="Babiker R."/>
            <person name="Drula E."/>
            <person name="Ayuso-Fernandez I."/>
            <person name="Pacheco R."/>
            <person name="Padilla G."/>
            <person name="Ferreira P."/>
            <person name="Barriuso J."/>
            <person name="Kellner H."/>
            <person name="Castanera R."/>
            <person name="Alfaro M."/>
            <person name="Ramirez L."/>
            <person name="Pisabarro A.G."/>
            <person name="Kuo A."/>
            <person name="Tritt A."/>
            <person name="Lipzen A."/>
            <person name="He G."/>
            <person name="Yan M."/>
            <person name="Ng V."/>
            <person name="Cullen D."/>
            <person name="Martin F."/>
            <person name="Rosso M.-N."/>
            <person name="Henrissat B."/>
            <person name="Hibbett D."/>
            <person name="Martinez A.T."/>
            <person name="Grigoriev I.V."/>
        </authorList>
    </citation>
    <scope>NUCLEOTIDE SEQUENCE</scope>
    <source>
        <strain evidence="2">CBS 247.69</strain>
    </source>
</reference>
<evidence type="ECO:0000259" key="1">
    <source>
        <dbReference type="PROSITE" id="PS50011"/>
    </source>
</evidence>
<dbReference type="GO" id="GO:0005524">
    <property type="term" value="F:ATP binding"/>
    <property type="evidence" value="ECO:0007669"/>
    <property type="project" value="InterPro"/>
</dbReference>
<keyword evidence="2" id="KW-0808">Transferase</keyword>
<organism evidence="2 3">
    <name type="scientific">Collybia nuda</name>
    <dbReference type="NCBI Taxonomy" id="64659"/>
    <lineage>
        <taxon>Eukaryota</taxon>
        <taxon>Fungi</taxon>
        <taxon>Dikarya</taxon>
        <taxon>Basidiomycota</taxon>
        <taxon>Agaricomycotina</taxon>
        <taxon>Agaricomycetes</taxon>
        <taxon>Agaricomycetidae</taxon>
        <taxon>Agaricales</taxon>
        <taxon>Tricholomatineae</taxon>
        <taxon>Clitocybaceae</taxon>
        <taxon>Collybia</taxon>
    </lineage>
</organism>
<dbReference type="PROSITE" id="PS00109">
    <property type="entry name" value="PROTEIN_KINASE_TYR"/>
    <property type="match status" value="1"/>
</dbReference>
<dbReference type="InterPro" id="IPR011009">
    <property type="entry name" value="Kinase-like_dom_sf"/>
</dbReference>
<name>A0A9P6CD56_9AGAR</name>
<keyword evidence="3" id="KW-1185">Reference proteome</keyword>
<dbReference type="SUPFAM" id="SSF56112">
    <property type="entry name" value="Protein kinase-like (PK-like)"/>
    <property type="match status" value="1"/>
</dbReference>
<dbReference type="InterPro" id="IPR008266">
    <property type="entry name" value="Tyr_kinase_AS"/>
</dbReference>
<dbReference type="GO" id="GO:0004674">
    <property type="term" value="F:protein serine/threonine kinase activity"/>
    <property type="evidence" value="ECO:0007669"/>
    <property type="project" value="TreeGrafter"/>
</dbReference>
<dbReference type="Gene3D" id="1.10.510.10">
    <property type="entry name" value="Transferase(Phosphotransferase) domain 1"/>
    <property type="match status" value="1"/>
</dbReference>
<gene>
    <name evidence="2" type="ORF">BDZ94DRAFT_1301650</name>
</gene>
<dbReference type="PRINTS" id="PR00109">
    <property type="entry name" value="TYRKINASE"/>
</dbReference>
<dbReference type="Pfam" id="PF07714">
    <property type="entry name" value="PK_Tyr_Ser-Thr"/>
    <property type="match status" value="1"/>
</dbReference>
<dbReference type="EMBL" id="MU150358">
    <property type="protein sequence ID" value="KAF9457795.1"/>
    <property type="molecule type" value="Genomic_DNA"/>
</dbReference>
<protein>
    <submittedName>
        <fullName evidence="2">Kinase-like domain-containing protein</fullName>
    </submittedName>
</protein>
<dbReference type="InterPro" id="IPR001245">
    <property type="entry name" value="Ser-Thr/Tyr_kinase_cat_dom"/>
</dbReference>
<keyword evidence="2" id="KW-0418">Kinase</keyword>
<proteinExistence type="predicted"/>
<dbReference type="PROSITE" id="PS50011">
    <property type="entry name" value="PROTEIN_KINASE_DOM"/>
    <property type="match status" value="1"/>
</dbReference>
<dbReference type="InterPro" id="IPR000719">
    <property type="entry name" value="Prot_kinase_dom"/>
</dbReference>